<dbReference type="AlphaFoldDB" id="A0A9W6BR75"/>
<keyword evidence="5 8" id="KW-0347">Helicase</keyword>
<dbReference type="InterPro" id="IPR011545">
    <property type="entry name" value="DEAD/DEAH_box_helicase_dom"/>
</dbReference>
<evidence type="ECO:0000256" key="1">
    <source>
        <dbReference type="ARBA" id="ARBA00006517"/>
    </source>
</evidence>
<dbReference type="InterPro" id="IPR050079">
    <property type="entry name" value="DEAD_box_RNA_helicase"/>
</dbReference>
<feature type="compositionally biased region" description="Low complexity" evidence="9">
    <location>
        <begin position="14"/>
        <end position="30"/>
    </location>
</feature>
<evidence type="ECO:0000259" key="10">
    <source>
        <dbReference type="PROSITE" id="PS51192"/>
    </source>
</evidence>
<dbReference type="PROSITE" id="PS51192">
    <property type="entry name" value="HELICASE_ATP_BIND_1"/>
    <property type="match status" value="1"/>
</dbReference>
<dbReference type="Pfam" id="PF00271">
    <property type="entry name" value="Helicase_C"/>
    <property type="match status" value="1"/>
</dbReference>
<evidence type="ECO:0000256" key="8">
    <source>
        <dbReference type="RuleBase" id="RU000492"/>
    </source>
</evidence>
<dbReference type="InterPro" id="IPR001650">
    <property type="entry name" value="Helicase_C-like"/>
</dbReference>
<dbReference type="PANTHER" id="PTHR47959:SF13">
    <property type="entry name" value="ATP-DEPENDENT RNA HELICASE RHLE"/>
    <property type="match status" value="1"/>
</dbReference>
<evidence type="ECO:0000256" key="2">
    <source>
        <dbReference type="ARBA" id="ARBA00012552"/>
    </source>
</evidence>
<dbReference type="GO" id="GO:0005524">
    <property type="term" value="F:ATP binding"/>
    <property type="evidence" value="ECO:0007669"/>
    <property type="project" value="UniProtKB-KW"/>
</dbReference>
<dbReference type="InterPro" id="IPR044742">
    <property type="entry name" value="DEAD/DEAH_RhlB"/>
</dbReference>
<dbReference type="CDD" id="cd18787">
    <property type="entry name" value="SF2_C_DEAD"/>
    <property type="match status" value="1"/>
</dbReference>
<dbReference type="InterPro" id="IPR014001">
    <property type="entry name" value="Helicase_ATP-bd"/>
</dbReference>
<evidence type="ECO:0000256" key="4">
    <source>
        <dbReference type="ARBA" id="ARBA00022801"/>
    </source>
</evidence>
<keyword evidence="14" id="KW-1185">Reference proteome</keyword>
<accession>A0A9W6BR75</accession>
<dbReference type="InterPro" id="IPR014014">
    <property type="entry name" value="RNA_helicase_DEAD_Q_motif"/>
</dbReference>
<dbReference type="InterPro" id="IPR027417">
    <property type="entry name" value="P-loop_NTPase"/>
</dbReference>
<evidence type="ECO:0000256" key="9">
    <source>
        <dbReference type="SAM" id="MobiDB-lite"/>
    </source>
</evidence>
<feature type="domain" description="Helicase C-terminal" evidence="11">
    <location>
        <begin position="368"/>
        <end position="526"/>
    </location>
</feature>
<feature type="domain" description="DEAD-box RNA helicase Q" evidence="12">
    <location>
        <begin position="136"/>
        <end position="164"/>
    </location>
</feature>
<organism evidence="13 14">
    <name type="scientific">Pleodorina starrii</name>
    <dbReference type="NCBI Taxonomy" id="330485"/>
    <lineage>
        <taxon>Eukaryota</taxon>
        <taxon>Viridiplantae</taxon>
        <taxon>Chlorophyta</taxon>
        <taxon>core chlorophytes</taxon>
        <taxon>Chlorophyceae</taxon>
        <taxon>CS clade</taxon>
        <taxon>Chlamydomonadales</taxon>
        <taxon>Volvocaceae</taxon>
        <taxon>Pleodorina</taxon>
    </lineage>
</organism>
<evidence type="ECO:0000256" key="5">
    <source>
        <dbReference type="ARBA" id="ARBA00022806"/>
    </source>
</evidence>
<dbReference type="OrthoDB" id="196131at2759"/>
<evidence type="ECO:0000256" key="6">
    <source>
        <dbReference type="ARBA" id="ARBA00022840"/>
    </source>
</evidence>
<dbReference type="GO" id="GO:0003724">
    <property type="term" value="F:RNA helicase activity"/>
    <property type="evidence" value="ECO:0007669"/>
    <property type="project" value="UniProtKB-EC"/>
</dbReference>
<feature type="compositionally biased region" description="Polar residues" evidence="9">
    <location>
        <begin position="60"/>
        <end position="75"/>
    </location>
</feature>
<dbReference type="PROSITE" id="PS51194">
    <property type="entry name" value="HELICASE_CTER"/>
    <property type="match status" value="1"/>
</dbReference>
<dbReference type="CDD" id="cd00268">
    <property type="entry name" value="DEADc"/>
    <property type="match status" value="1"/>
</dbReference>
<dbReference type="PANTHER" id="PTHR47959">
    <property type="entry name" value="ATP-DEPENDENT RNA HELICASE RHLE-RELATED"/>
    <property type="match status" value="1"/>
</dbReference>
<dbReference type="EC" id="3.6.4.13" evidence="2"/>
<dbReference type="SMART" id="SM00487">
    <property type="entry name" value="DEXDc"/>
    <property type="match status" value="1"/>
</dbReference>
<dbReference type="InterPro" id="IPR000629">
    <property type="entry name" value="RNA-helicase_DEAD-box_CS"/>
</dbReference>
<dbReference type="Proteomes" id="UP001165080">
    <property type="component" value="Unassembled WGS sequence"/>
</dbReference>
<feature type="domain" description="Helicase ATP-binding" evidence="10">
    <location>
        <begin position="167"/>
        <end position="344"/>
    </location>
</feature>
<evidence type="ECO:0000256" key="3">
    <source>
        <dbReference type="ARBA" id="ARBA00022741"/>
    </source>
</evidence>
<dbReference type="GO" id="GO:0005829">
    <property type="term" value="C:cytosol"/>
    <property type="evidence" value="ECO:0007669"/>
    <property type="project" value="TreeGrafter"/>
</dbReference>
<evidence type="ECO:0000313" key="13">
    <source>
        <dbReference type="EMBL" id="GLC56724.1"/>
    </source>
</evidence>
<keyword evidence="4 8" id="KW-0378">Hydrolase</keyword>
<dbReference type="GO" id="GO:0003676">
    <property type="term" value="F:nucleic acid binding"/>
    <property type="evidence" value="ECO:0007669"/>
    <property type="project" value="InterPro"/>
</dbReference>
<dbReference type="GO" id="GO:0016787">
    <property type="term" value="F:hydrolase activity"/>
    <property type="evidence" value="ECO:0007669"/>
    <property type="project" value="UniProtKB-KW"/>
</dbReference>
<dbReference type="Pfam" id="PF00270">
    <property type="entry name" value="DEAD"/>
    <property type="match status" value="1"/>
</dbReference>
<evidence type="ECO:0000259" key="11">
    <source>
        <dbReference type="PROSITE" id="PS51194"/>
    </source>
</evidence>
<evidence type="ECO:0000259" key="12">
    <source>
        <dbReference type="PROSITE" id="PS51195"/>
    </source>
</evidence>
<dbReference type="PROSITE" id="PS51195">
    <property type="entry name" value="Q_MOTIF"/>
    <property type="match status" value="1"/>
</dbReference>
<evidence type="ECO:0000313" key="14">
    <source>
        <dbReference type="Proteomes" id="UP001165080"/>
    </source>
</evidence>
<dbReference type="EMBL" id="BRXU01000016">
    <property type="protein sequence ID" value="GLC56724.1"/>
    <property type="molecule type" value="Genomic_DNA"/>
</dbReference>
<dbReference type="SMART" id="SM00490">
    <property type="entry name" value="HELICc"/>
    <property type="match status" value="1"/>
</dbReference>
<name>A0A9W6BR75_9CHLO</name>
<evidence type="ECO:0000256" key="7">
    <source>
        <dbReference type="PROSITE-ProRule" id="PRU00552"/>
    </source>
</evidence>
<dbReference type="PROSITE" id="PS00039">
    <property type="entry name" value="DEAD_ATP_HELICASE"/>
    <property type="match status" value="1"/>
</dbReference>
<reference evidence="13 14" key="1">
    <citation type="journal article" date="2023" name="Commun. Biol.">
        <title>Reorganization of the ancestral sex-determining regions during the evolution of trioecy in Pleodorina starrii.</title>
        <authorList>
            <person name="Takahashi K."/>
            <person name="Suzuki S."/>
            <person name="Kawai-Toyooka H."/>
            <person name="Yamamoto K."/>
            <person name="Hamaji T."/>
            <person name="Ootsuki R."/>
            <person name="Yamaguchi H."/>
            <person name="Kawachi M."/>
            <person name="Higashiyama T."/>
            <person name="Nozaki H."/>
        </authorList>
    </citation>
    <scope>NUCLEOTIDE SEQUENCE [LARGE SCALE GENOMIC DNA]</scope>
    <source>
        <strain evidence="13 14">NIES-4479</strain>
    </source>
</reference>
<dbReference type="SUPFAM" id="SSF52540">
    <property type="entry name" value="P-loop containing nucleoside triphosphate hydrolases"/>
    <property type="match status" value="1"/>
</dbReference>
<comment type="caution">
    <text evidence="13">The sequence shown here is derived from an EMBL/GenBank/DDBJ whole genome shotgun (WGS) entry which is preliminary data.</text>
</comment>
<protein>
    <recommendedName>
        <fullName evidence="2">RNA helicase</fullName>
        <ecNumber evidence="2">3.6.4.13</ecNumber>
    </recommendedName>
</protein>
<gene>
    <name evidence="13" type="primary">PLEST007371</name>
    <name evidence="13" type="ORF">PLESTB_001139000</name>
</gene>
<proteinExistence type="inferred from homology"/>
<dbReference type="Gene3D" id="3.40.50.300">
    <property type="entry name" value="P-loop containing nucleotide triphosphate hydrolases"/>
    <property type="match status" value="2"/>
</dbReference>
<feature type="short sequence motif" description="Q motif" evidence="7">
    <location>
        <begin position="136"/>
        <end position="164"/>
    </location>
</feature>
<dbReference type="FunFam" id="3.40.50.300:FF:000079">
    <property type="entry name" value="probable ATP-dependent RNA helicase DDX17"/>
    <property type="match status" value="1"/>
</dbReference>
<keyword evidence="3 8" id="KW-0547">Nucleotide-binding</keyword>
<sequence length="584" mass="62961">MPYVPPHQRGKQQEAASTEPSSTAAARAPEGPSGGFHRSGSHGNRLDSAGYGGRDAGFSRQGSTGLPRTGSTQSFADGGRGYQRNAGQPVEAVFANWQPTSRVLALSDETIKEIRQRFKVTVDVCEGEPKAAPPIESFHEMNLHKDILADIMHHKYETPTPIQAQGLPIALSGRDILGCAETGSGKTASFSIPMIQHCLNQPPLRHGDGPMALVLAPTRELAQQIEREVKAFSRSSIRSVRTAIVVGGVPMNDQRHDLRNGVEIVVATPGRFIDHLQQSNTNLGRVSYVVLDEADRMLDMGFEPQIKEVMNNLPPRHQTLLFSATMPKEIEELARAYLNKPVTVKIGAVSTPTANVSQRLEHAPEGSKLDILVALISSEVAAESSGGPPMPLTIVFVERKTRCDEVAAALREDGIPANALHGGLGQSEREAALRDFARGDIKVLVATDVASRGLDIKGIGHVINMDLPKTFEDYVHRIGRTGRAGTKGRATSLWNDRDSFLVAQIKQALSELEKGNGFAFATGKEARKEERQLAREFKSQLKMTSQGMLQTGSGSVKVDDKYAHMATAAPATAGTGVADAAWDD</sequence>
<keyword evidence="6 8" id="KW-0067">ATP-binding</keyword>
<feature type="region of interest" description="Disordered" evidence="9">
    <location>
        <begin position="1"/>
        <end position="84"/>
    </location>
</feature>
<comment type="similarity">
    <text evidence="1">Belongs to the DEAD box helicase family. DDX21/DDX50 subfamily.</text>
</comment>